<evidence type="ECO:0000313" key="3">
    <source>
        <dbReference type="EMBL" id="MCO6416115.1"/>
    </source>
</evidence>
<evidence type="ECO:0000256" key="1">
    <source>
        <dbReference type="SAM" id="MobiDB-lite"/>
    </source>
</evidence>
<reference evidence="3 4" key="1">
    <citation type="submission" date="2021-12" db="EMBL/GenBank/DDBJ databases">
        <title>Siccirubricoccus leaddurans sp. nov., a high concentration Zn2+ tolerance bacterium.</title>
        <authorList>
            <person name="Cao Y."/>
        </authorList>
    </citation>
    <scope>NUCLEOTIDE SEQUENCE [LARGE SCALE GENOMIC DNA]</scope>
    <source>
        <strain evidence="3 4">KC 17139</strain>
    </source>
</reference>
<protein>
    <submittedName>
        <fullName evidence="3">Zf-TFIIB domain-containing protein</fullName>
    </submittedName>
</protein>
<accession>A0ABT1D544</accession>
<keyword evidence="4" id="KW-1185">Reference proteome</keyword>
<gene>
    <name evidence="3" type="ORF">JYK14_08040</name>
</gene>
<dbReference type="Proteomes" id="UP001523392">
    <property type="component" value="Unassembled WGS sequence"/>
</dbReference>
<evidence type="ECO:0000259" key="2">
    <source>
        <dbReference type="Pfam" id="PF13453"/>
    </source>
</evidence>
<feature type="region of interest" description="Disordered" evidence="1">
    <location>
        <begin position="47"/>
        <end position="82"/>
    </location>
</feature>
<evidence type="ECO:0000313" key="4">
    <source>
        <dbReference type="Proteomes" id="UP001523392"/>
    </source>
</evidence>
<dbReference type="RefSeq" id="WP_252952725.1">
    <property type="nucleotide sequence ID" value="NZ_JAFIRR010000048.1"/>
</dbReference>
<feature type="domain" description="Transcription factor zinc-finger" evidence="2">
    <location>
        <begin position="2"/>
        <end position="41"/>
    </location>
</feature>
<sequence length="94" mass="10118">MHCPGRRVDLVAGGREGIRIDRCPECRGVWLGCCEFDKLIDHGAACDAPSPSALPAPGQPAGGWTQPSPPPLPRGHREGGLGHQLQSWLRNLFE</sequence>
<dbReference type="EMBL" id="JAFIRR010000048">
    <property type="protein sequence ID" value="MCO6416115.1"/>
    <property type="molecule type" value="Genomic_DNA"/>
</dbReference>
<dbReference type="Pfam" id="PF13453">
    <property type="entry name" value="Zn_ribbon_TFIIB"/>
    <property type="match status" value="1"/>
</dbReference>
<name>A0ABT1D544_9PROT</name>
<proteinExistence type="predicted"/>
<comment type="caution">
    <text evidence="3">The sequence shown here is derived from an EMBL/GenBank/DDBJ whole genome shotgun (WGS) entry which is preliminary data.</text>
</comment>
<dbReference type="InterPro" id="IPR027392">
    <property type="entry name" value="TF_Znf"/>
</dbReference>
<organism evidence="3 4">
    <name type="scientific">Siccirubricoccus soli</name>
    <dbReference type="NCBI Taxonomy" id="2899147"/>
    <lineage>
        <taxon>Bacteria</taxon>
        <taxon>Pseudomonadati</taxon>
        <taxon>Pseudomonadota</taxon>
        <taxon>Alphaproteobacteria</taxon>
        <taxon>Acetobacterales</taxon>
        <taxon>Roseomonadaceae</taxon>
        <taxon>Siccirubricoccus</taxon>
    </lineage>
</organism>